<evidence type="ECO:0000313" key="4">
    <source>
        <dbReference type="Proteomes" id="UP000076715"/>
    </source>
</evidence>
<organism evidence="3 4">
    <name type="scientific">Aquimarina aggregata</name>
    <dbReference type="NCBI Taxonomy" id="1642818"/>
    <lineage>
        <taxon>Bacteria</taxon>
        <taxon>Pseudomonadati</taxon>
        <taxon>Bacteroidota</taxon>
        <taxon>Flavobacteriia</taxon>
        <taxon>Flavobacteriales</taxon>
        <taxon>Flavobacteriaceae</taxon>
        <taxon>Aquimarina</taxon>
    </lineage>
</organism>
<feature type="transmembrane region" description="Helical" evidence="1">
    <location>
        <begin position="266"/>
        <end position="283"/>
    </location>
</feature>
<dbReference type="STRING" id="1642818.AWE51_14325"/>
<dbReference type="EMBL" id="LQRT01000046">
    <property type="protein sequence ID" value="KZS38759.1"/>
    <property type="molecule type" value="Genomic_DNA"/>
</dbReference>
<keyword evidence="1" id="KW-0472">Membrane</keyword>
<feature type="domain" description="DUF4350" evidence="2">
    <location>
        <begin position="40"/>
        <end position="225"/>
    </location>
</feature>
<proteinExistence type="predicted"/>
<dbReference type="OrthoDB" id="1111222at2"/>
<dbReference type="AlphaFoldDB" id="A0A162XT61"/>
<dbReference type="InterPro" id="IPR025646">
    <property type="entry name" value="DUF4350"/>
</dbReference>
<dbReference type="Pfam" id="PF14258">
    <property type="entry name" value="DUF4350"/>
    <property type="match status" value="1"/>
</dbReference>
<dbReference type="Proteomes" id="UP000076715">
    <property type="component" value="Unassembled WGS sequence"/>
</dbReference>
<evidence type="ECO:0000259" key="2">
    <source>
        <dbReference type="Pfam" id="PF14258"/>
    </source>
</evidence>
<name>A0A162XT61_9FLAO</name>
<accession>A0A162XT61</accession>
<keyword evidence="1" id="KW-0812">Transmembrane</keyword>
<protein>
    <recommendedName>
        <fullName evidence="2">DUF4350 domain-containing protein</fullName>
    </recommendedName>
</protein>
<dbReference type="RefSeq" id="WP_066318464.1">
    <property type="nucleotide sequence ID" value="NZ_CANLSS010000004.1"/>
</dbReference>
<evidence type="ECO:0000313" key="3">
    <source>
        <dbReference type="EMBL" id="KZS38759.1"/>
    </source>
</evidence>
<sequence length="395" mass="45878">MDKKSRNILLLFGVALLTIIIVEITRPKPINWKSSYTSVDKIPFGSYILYNELKNSKKDKAVHLVSENPYQFLSDSNYNQNSAYLFVNSSFNFDKRSYEKLIEFIQQGNDVFIAGRSFGNFLKDSLKIETDIDYQITEEEITPTFFSKSLQKDSLPTYKKGVYKSVFKSFDTTKTTVLGHFKNDEEALNQVNFIKISEGKGNLFLNTLPQAFSNYYMLKGNDHYAATSLAFLEDQSALYWDDYLKDGRKVIDSPMRFVLNQVPLQWAYYLLIFGLLVFVIFRGKREQRIIPVVEPLQNTSIEFAKTIGDLYFQHKDYSDIISKKITYFLEKLRSQYYLNTNELNAEFIDKLAVKSNHSLEDTKRLIDLINTLKGRATHSEADLIELNKRIEAFIL</sequence>
<keyword evidence="1" id="KW-1133">Transmembrane helix</keyword>
<keyword evidence="4" id="KW-1185">Reference proteome</keyword>
<reference evidence="3 4" key="1">
    <citation type="submission" date="2016-01" db="EMBL/GenBank/DDBJ databases">
        <title>The draft genome sequence of Aquimarina sp. RZW4-3-2.</title>
        <authorList>
            <person name="Wang Y."/>
        </authorList>
    </citation>
    <scope>NUCLEOTIDE SEQUENCE [LARGE SCALE GENOMIC DNA]</scope>
    <source>
        <strain evidence="3 4">RZW4-3-2</strain>
    </source>
</reference>
<gene>
    <name evidence="3" type="ORF">AWE51_14325</name>
</gene>
<comment type="caution">
    <text evidence="3">The sequence shown here is derived from an EMBL/GenBank/DDBJ whole genome shotgun (WGS) entry which is preliminary data.</text>
</comment>
<evidence type="ECO:0000256" key="1">
    <source>
        <dbReference type="SAM" id="Phobius"/>
    </source>
</evidence>